<gene>
    <name evidence="2" type="ORF">TI39_contig4193g00004</name>
</gene>
<organism evidence="2 3">
    <name type="scientific">Zymoseptoria brevis</name>
    <dbReference type="NCBI Taxonomy" id="1047168"/>
    <lineage>
        <taxon>Eukaryota</taxon>
        <taxon>Fungi</taxon>
        <taxon>Dikarya</taxon>
        <taxon>Ascomycota</taxon>
        <taxon>Pezizomycotina</taxon>
        <taxon>Dothideomycetes</taxon>
        <taxon>Dothideomycetidae</taxon>
        <taxon>Mycosphaerellales</taxon>
        <taxon>Mycosphaerellaceae</taxon>
        <taxon>Zymoseptoria</taxon>
    </lineage>
</organism>
<evidence type="ECO:0008006" key="4">
    <source>
        <dbReference type="Google" id="ProtNLM"/>
    </source>
</evidence>
<dbReference type="Proteomes" id="UP000033647">
    <property type="component" value="Unassembled WGS sequence"/>
</dbReference>
<keyword evidence="1" id="KW-0732">Signal</keyword>
<name>A0A0F4GE44_9PEZI</name>
<sequence>MQFSTAFLAILATAGTSLAAPAPVPNVAVSKMVSNAQWTIQDFKRQCGNGSCSFTYGINNGATVTGCAYSIAANGGKSADQTDYSNIKCGDYTIGSGWSGQFGPGNGFTTLSVVDGSRKIIYPSYSDATIANAGNGPVKPDQSYTPAQL</sequence>
<evidence type="ECO:0000256" key="1">
    <source>
        <dbReference type="SAM" id="SignalP"/>
    </source>
</evidence>
<dbReference type="OrthoDB" id="5352317at2759"/>
<evidence type="ECO:0000313" key="2">
    <source>
        <dbReference type="EMBL" id="KJX94450.1"/>
    </source>
</evidence>
<feature type="chain" id="PRO_5002468803" description="Small secreted protein" evidence="1">
    <location>
        <begin position="20"/>
        <end position="149"/>
    </location>
</feature>
<comment type="caution">
    <text evidence="2">The sequence shown here is derived from an EMBL/GenBank/DDBJ whole genome shotgun (WGS) entry which is preliminary data.</text>
</comment>
<dbReference type="EMBL" id="LAFY01004152">
    <property type="protein sequence ID" value="KJX94450.1"/>
    <property type="molecule type" value="Genomic_DNA"/>
</dbReference>
<dbReference type="AlphaFoldDB" id="A0A0F4GE44"/>
<protein>
    <recommendedName>
        <fullName evidence="4">Small secreted protein</fullName>
    </recommendedName>
</protein>
<proteinExistence type="predicted"/>
<feature type="signal peptide" evidence="1">
    <location>
        <begin position="1"/>
        <end position="19"/>
    </location>
</feature>
<keyword evidence="3" id="KW-1185">Reference proteome</keyword>
<reference evidence="2 3" key="1">
    <citation type="submission" date="2015-03" db="EMBL/GenBank/DDBJ databases">
        <title>RNA-seq based gene annotation and comparative genomics of four Zymoseptoria species reveal species-specific pathogenicity related genes and transposable element activity.</title>
        <authorList>
            <person name="Grandaubert J."/>
            <person name="Bhattacharyya A."/>
            <person name="Stukenbrock E.H."/>
        </authorList>
    </citation>
    <scope>NUCLEOTIDE SEQUENCE [LARGE SCALE GENOMIC DNA]</scope>
    <source>
        <strain evidence="2 3">Zb18110</strain>
    </source>
</reference>
<evidence type="ECO:0000313" key="3">
    <source>
        <dbReference type="Proteomes" id="UP000033647"/>
    </source>
</evidence>
<accession>A0A0F4GE44</accession>